<feature type="signal peptide" evidence="2">
    <location>
        <begin position="1"/>
        <end position="18"/>
    </location>
</feature>
<dbReference type="Proteomes" id="UP000605361">
    <property type="component" value="Unassembled WGS sequence"/>
</dbReference>
<keyword evidence="2" id="KW-0732">Signal</keyword>
<reference evidence="3" key="1">
    <citation type="submission" date="2020-11" db="EMBL/GenBank/DDBJ databases">
        <title>Whole-genome analyses of Nonomuraea sp. K274.</title>
        <authorList>
            <person name="Veyisoglu A."/>
        </authorList>
    </citation>
    <scope>NUCLEOTIDE SEQUENCE</scope>
    <source>
        <strain evidence="3">K274</strain>
    </source>
</reference>
<sequence length="273" mass="28874">MRAWLVVGWLCLVPILQACGTGADRAADARTVYCLGGGQRAALAEAAVALQLAMAGTARDQVTVSGRELTLEDWRKERAPAFDRACSALAAASKDGPAPAPSSGLDALLAVLLPVALGAGLTLVTAEWRSARDLGRLRADGVRTAAHAFVEAARDYAGAWVGLKYGDASPRDDLLGRLRGELDGQLRRVEVVRRGWRAVGRLRATLDSGPLGASLSEGWQDASPARAERERRLEAVLAEFDADCERVAHGLERPGRRHPELRAATPDGEGSAG</sequence>
<evidence type="ECO:0000256" key="2">
    <source>
        <dbReference type="SAM" id="SignalP"/>
    </source>
</evidence>
<keyword evidence="4" id="KW-1185">Reference proteome</keyword>
<protein>
    <submittedName>
        <fullName evidence="3">Uncharacterized protein</fullName>
    </submittedName>
</protein>
<dbReference type="RefSeq" id="WP_195901988.1">
    <property type="nucleotide sequence ID" value="NZ_JADOGI010000256.1"/>
</dbReference>
<feature type="compositionally biased region" description="Basic and acidic residues" evidence="1">
    <location>
        <begin position="250"/>
        <end position="261"/>
    </location>
</feature>
<comment type="caution">
    <text evidence="3">The sequence shown here is derived from an EMBL/GenBank/DDBJ whole genome shotgun (WGS) entry which is preliminary data.</text>
</comment>
<evidence type="ECO:0000313" key="4">
    <source>
        <dbReference type="Proteomes" id="UP000605361"/>
    </source>
</evidence>
<feature type="chain" id="PRO_5039613334" evidence="2">
    <location>
        <begin position="19"/>
        <end position="273"/>
    </location>
</feature>
<dbReference type="AlphaFoldDB" id="A0A931AJY3"/>
<gene>
    <name evidence="3" type="ORF">ITP53_47070</name>
</gene>
<name>A0A931AJY3_9ACTN</name>
<dbReference type="EMBL" id="JADOGI010000256">
    <property type="protein sequence ID" value="MBF8193110.1"/>
    <property type="molecule type" value="Genomic_DNA"/>
</dbReference>
<accession>A0A931AJY3</accession>
<proteinExistence type="predicted"/>
<evidence type="ECO:0000313" key="3">
    <source>
        <dbReference type="EMBL" id="MBF8193110.1"/>
    </source>
</evidence>
<evidence type="ECO:0000256" key="1">
    <source>
        <dbReference type="SAM" id="MobiDB-lite"/>
    </source>
</evidence>
<dbReference type="PROSITE" id="PS51257">
    <property type="entry name" value="PROKAR_LIPOPROTEIN"/>
    <property type="match status" value="1"/>
</dbReference>
<organism evidence="3 4">
    <name type="scientific">Nonomuraea cypriaca</name>
    <dbReference type="NCBI Taxonomy" id="1187855"/>
    <lineage>
        <taxon>Bacteria</taxon>
        <taxon>Bacillati</taxon>
        <taxon>Actinomycetota</taxon>
        <taxon>Actinomycetes</taxon>
        <taxon>Streptosporangiales</taxon>
        <taxon>Streptosporangiaceae</taxon>
        <taxon>Nonomuraea</taxon>
    </lineage>
</organism>
<feature type="region of interest" description="Disordered" evidence="1">
    <location>
        <begin position="250"/>
        <end position="273"/>
    </location>
</feature>